<feature type="transmembrane region" description="Helical" evidence="1">
    <location>
        <begin position="222"/>
        <end position="244"/>
    </location>
</feature>
<evidence type="ECO:0000313" key="4">
    <source>
        <dbReference type="EMBL" id="MEE2057154.1"/>
    </source>
</evidence>
<keyword evidence="5" id="KW-1185">Reference proteome</keyword>
<dbReference type="RefSeq" id="WP_330132405.1">
    <property type="nucleotide sequence ID" value="NZ_JAUTXY010000002.1"/>
</dbReference>
<evidence type="ECO:0000259" key="3">
    <source>
        <dbReference type="PROSITE" id="PS50924"/>
    </source>
</evidence>
<keyword evidence="1" id="KW-1133">Transmembrane helix</keyword>
<reference evidence="4 5" key="1">
    <citation type="submission" date="2023-07" db="EMBL/GenBank/DDBJ databases">
        <authorList>
            <person name="Girao M."/>
            <person name="Carvalho M.F."/>
        </authorList>
    </citation>
    <scope>NUCLEOTIDE SEQUENCE [LARGE SCALE GENOMIC DNA]</scope>
    <source>
        <strain evidence="4 5">YIM65754</strain>
    </source>
</reference>
<dbReference type="EMBL" id="JAUTXY010000002">
    <property type="protein sequence ID" value="MEE2057154.1"/>
    <property type="molecule type" value="Genomic_DNA"/>
</dbReference>
<dbReference type="Pfam" id="PF03707">
    <property type="entry name" value="MHYT"/>
    <property type="match status" value="2"/>
</dbReference>
<organism evidence="4 5">
    <name type="scientific">Rhodococcus artemisiae</name>
    <dbReference type="NCBI Taxonomy" id="714159"/>
    <lineage>
        <taxon>Bacteria</taxon>
        <taxon>Bacillati</taxon>
        <taxon>Actinomycetota</taxon>
        <taxon>Actinomycetes</taxon>
        <taxon>Mycobacteriales</taxon>
        <taxon>Nocardiaceae</taxon>
        <taxon>Rhodococcus</taxon>
    </lineage>
</organism>
<dbReference type="PANTHER" id="PTHR35152:SF1">
    <property type="entry name" value="DOMAIN SIGNALLING PROTEIN, PUTATIVE (AFU_ORTHOLOGUE AFUA_5G11310)-RELATED"/>
    <property type="match status" value="1"/>
</dbReference>
<feature type="transmembrane region" description="Helical" evidence="1">
    <location>
        <begin position="86"/>
        <end position="105"/>
    </location>
</feature>
<feature type="transmembrane region" description="Helical" evidence="1">
    <location>
        <begin position="117"/>
        <end position="141"/>
    </location>
</feature>
<dbReference type="Proteomes" id="UP001336020">
    <property type="component" value="Unassembled WGS sequence"/>
</dbReference>
<dbReference type="InterPro" id="IPR005330">
    <property type="entry name" value="MHYT_dom"/>
</dbReference>
<feature type="transmembrane region" description="Helical" evidence="1">
    <location>
        <begin position="44"/>
        <end position="66"/>
    </location>
</feature>
<protein>
    <submittedName>
        <fullName evidence="4">MHYT domain-containing protein</fullName>
    </submittedName>
</protein>
<gene>
    <name evidence="4" type="ORF">Q7514_06390</name>
</gene>
<feature type="transmembrane region" description="Helical" evidence="1">
    <location>
        <begin position="153"/>
        <end position="172"/>
    </location>
</feature>
<keyword evidence="1" id="KW-0812">Transmembrane</keyword>
<evidence type="ECO:0000313" key="5">
    <source>
        <dbReference type="Proteomes" id="UP001336020"/>
    </source>
</evidence>
<evidence type="ECO:0000256" key="1">
    <source>
        <dbReference type="PROSITE-ProRule" id="PRU00244"/>
    </source>
</evidence>
<feature type="domain" description="MHYT" evidence="3">
    <location>
        <begin position="9"/>
        <end position="206"/>
    </location>
</feature>
<sequence length="272" mass="28494">MPHAQHFTMGLWVPYLAFVTAAVGCYVGLCCVQQSRKYLTPAAGVCWLMMAALSIGGVGIWLMHFIGMSGFSVPTSPVRYDLGATLFSVVLAVGATLFGLLISDARLSAARRLPRSVSLTVGGIVMGTAIVLMHYSGMAAIRIRGTIDHDPRMVAVSAAIGIVGSVAAMWMFDVPGKLHVRVASSLLLACGVVALHYTGMVGMSAHVDLDASAPEGMTVPSLLFPAFGIGIVLLAVPIVALLLAPESDRELDDRGQLNDLSRVGKAGTEADQ</sequence>
<accession>A0ABU7L6J8</accession>
<keyword evidence="1" id="KW-0472">Membrane</keyword>
<proteinExistence type="predicted"/>
<feature type="transmembrane region" description="Helical" evidence="1">
    <location>
        <begin position="12"/>
        <end position="32"/>
    </location>
</feature>
<dbReference type="PANTHER" id="PTHR35152">
    <property type="entry name" value="DOMAIN SIGNALLING PROTEIN, PUTATIVE (AFU_ORTHOLOGUE AFUA_5G11310)-RELATED"/>
    <property type="match status" value="1"/>
</dbReference>
<feature type="region of interest" description="Disordered" evidence="2">
    <location>
        <begin position="252"/>
        <end position="272"/>
    </location>
</feature>
<feature type="transmembrane region" description="Helical" evidence="1">
    <location>
        <begin position="184"/>
        <end position="202"/>
    </location>
</feature>
<dbReference type="PROSITE" id="PS50924">
    <property type="entry name" value="MHYT"/>
    <property type="match status" value="1"/>
</dbReference>
<name>A0ABU7L6J8_9NOCA</name>
<evidence type="ECO:0000256" key="2">
    <source>
        <dbReference type="SAM" id="MobiDB-lite"/>
    </source>
</evidence>
<comment type="caution">
    <text evidence="4">The sequence shown here is derived from an EMBL/GenBank/DDBJ whole genome shotgun (WGS) entry which is preliminary data.</text>
</comment>